<accession>A0A2K3KKS2</accession>
<feature type="non-terminal residue" evidence="1">
    <location>
        <position position="61"/>
    </location>
</feature>
<sequence>MSPKQLGMAKSSGRDTLIAICLALFCPADGGSTSSTALASTGLWSRVVVSLDELFQLSVPD</sequence>
<protein>
    <submittedName>
        <fullName evidence="1">Uncharacterized protein</fullName>
    </submittedName>
</protein>
<dbReference type="EMBL" id="ASHM01200029">
    <property type="protein sequence ID" value="PNX66880.1"/>
    <property type="molecule type" value="Genomic_DNA"/>
</dbReference>
<proteinExistence type="predicted"/>
<reference evidence="1 2" key="1">
    <citation type="journal article" date="2014" name="Am. J. Bot.">
        <title>Genome assembly and annotation for red clover (Trifolium pratense; Fabaceae).</title>
        <authorList>
            <person name="Istvanek J."/>
            <person name="Jaros M."/>
            <person name="Krenek A."/>
            <person name="Repkova J."/>
        </authorList>
    </citation>
    <scope>NUCLEOTIDE SEQUENCE [LARGE SCALE GENOMIC DNA]</scope>
    <source>
        <strain evidence="2">cv. Tatra</strain>
        <tissue evidence="1">Young leaves</tissue>
    </source>
</reference>
<dbReference type="Proteomes" id="UP000236291">
    <property type="component" value="Unassembled WGS sequence"/>
</dbReference>
<comment type="caution">
    <text evidence="1">The sequence shown here is derived from an EMBL/GenBank/DDBJ whole genome shotgun (WGS) entry which is preliminary data.</text>
</comment>
<evidence type="ECO:0000313" key="2">
    <source>
        <dbReference type="Proteomes" id="UP000236291"/>
    </source>
</evidence>
<organism evidence="1 2">
    <name type="scientific">Trifolium pratense</name>
    <name type="common">Red clover</name>
    <dbReference type="NCBI Taxonomy" id="57577"/>
    <lineage>
        <taxon>Eukaryota</taxon>
        <taxon>Viridiplantae</taxon>
        <taxon>Streptophyta</taxon>
        <taxon>Embryophyta</taxon>
        <taxon>Tracheophyta</taxon>
        <taxon>Spermatophyta</taxon>
        <taxon>Magnoliopsida</taxon>
        <taxon>eudicotyledons</taxon>
        <taxon>Gunneridae</taxon>
        <taxon>Pentapetalae</taxon>
        <taxon>rosids</taxon>
        <taxon>fabids</taxon>
        <taxon>Fabales</taxon>
        <taxon>Fabaceae</taxon>
        <taxon>Papilionoideae</taxon>
        <taxon>50 kb inversion clade</taxon>
        <taxon>NPAAA clade</taxon>
        <taxon>Hologalegina</taxon>
        <taxon>IRL clade</taxon>
        <taxon>Trifolieae</taxon>
        <taxon>Trifolium</taxon>
    </lineage>
</organism>
<evidence type="ECO:0000313" key="1">
    <source>
        <dbReference type="EMBL" id="PNX66880.1"/>
    </source>
</evidence>
<dbReference type="AlphaFoldDB" id="A0A2K3KKS2"/>
<reference evidence="1 2" key="2">
    <citation type="journal article" date="2017" name="Front. Plant Sci.">
        <title>Gene Classification and Mining of Molecular Markers Useful in Red Clover (Trifolium pratense) Breeding.</title>
        <authorList>
            <person name="Istvanek J."/>
            <person name="Dluhosova J."/>
            <person name="Dluhos P."/>
            <person name="Patkova L."/>
            <person name="Nedelnik J."/>
            <person name="Repkova J."/>
        </authorList>
    </citation>
    <scope>NUCLEOTIDE SEQUENCE [LARGE SCALE GENOMIC DNA]</scope>
    <source>
        <strain evidence="2">cv. Tatra</strain>
        <tissue evidence="1">Young leaves</tissue>
    </source>
</reference>
<gene>
    <name evidence="1" type="ORF">L195_g063259</name>
</gene>
<name>A0A2K3KKS2_TRIPR</name>